<reference evidence="1 2" key="1">
    <citation type="submission" date="2024-04" db="EMBL/GenBank/DDBJ databases">
        <title>Tritrichomonas musculus Genome.</title>
        <authorList>
            <person name="Alves-Ferreira E."/>
            <person name="Grigg M."/>
            <person name="Lorenzi H."/>
            <person name="Galac M."/>
        </authorList>
    </citation>
    <scope>NUCLEOTIDE SEQUENCE [LARGE SCALE GENOMIC DNA]</scope>
    <source>
        <strain evidence="1 2">EAF2021</strain>
    </source>
</reference>
<comment type="caution">
    <text evidence="1">The sequence shown here is derived from an EMBL/GenBank/DDBJ whole genome shotgun (WGS) entry which is preliminary data.</text>
</comment>
<evidence type="ECO:0000313" key="2">
    <source>
        <dbReference type="Proteomes" id="UP001470230"/>
    </source>
</evidence>
<evidence type="ECO:0000313" key="1">
    <source>
        <dbReference type="EMBL" id="KAK8876344.1"/>
    </source>
</evidence>
<gene>
    <name evidence="1" type="ORF">M9Y10_006542</name>
</gene>
<evidence type="ECO:0008006" key="3">
    <source>
        <dbReference type="Google" id="ProtNLM"/>
    </source>
</evidence>
<name>A0ABR2JF14_9EUKA</name>
<sequence>MPEGQEVQTISLPLIHNCYTYFKKKLKTKRNTPFERLKYRYGEGKMMICYCSDFQKRCISESQYIFIDCTFGTCPPPFAQVLVTMGLTAHMNVPLCYILPDKHATTYTTVFILFKEEVKASFWNGTTFIIDFERTEFNAVKKVLIDSSHRLYFSYFQFVQYIDRHFETYPKIIEEFTKRLFDLTKMFHFVSEKTLKDEFEEKKSYGEF</sequence>
<proteinExistence type="predicted"/>
<dbReference type="Proteomes" id="UP001470230">
    <property type="component" value="Unassembled WGS sequence"/>
</dbReference>
<dbReference type="EMBL" id="JAPFFF010000012">
    <property type="protein sequence ID" value="KAK8876344.1"/>
    <property type="molecule type" value="Genomic_DNA"/>
</dbReference>
<protein>
    <recommendedName>
        <fullName evidence="3">MULE transposase domain-containing protein</fullName>
    </recommendedName>
</protein>
<organism evidence="1 2">
    <name type="scientific">Tritrichomonas musculus</name>
    <dbReference type="NCBI Taxonomy" id="1915356"/>
    <lineage>
        <taxon>Eukaryota</taxon>
        <taxon>Metamonada</taxon>
        <taxon>Parabasalia</taxon>
        <taxon>Tritrichomonadida</taxon>
        <taxon>Tritrichomonadidae</taxon>
        <taxon>Tritrichomonas</taxon>
    </lineage>
</organism>
<keyword evidence="2" id="KW-1185">Reference proteome</keyword>
<accession>A0ABR2JF14</accession>